<proteinExistence type="predicted"/>
<dbReference type="AlphaFoldDB" id="A0A4R8F9K5"/>
<evidence type="ECO:0000313" key="3">
    <source>
        <dbReference type="Proteomes" id="UP000295484"/>
    </source>
</evidence>
<dbReference type="InterPro" id="IPR029044">
    <property type="entry name" value="Nucleotide-diphossugar_trans"/>
</dbReference>
<dbReference type="Proteomes" id="UP000295484">
    <property type="component" value="Unassembled WGS sequence"/>
</dbReference>
<dbReference type="Gene3D" id="3.90.550.10">
    <property type="entry name" value="Spore Coat Polysaccharide Biosynthesis Protein SpsA, Chain A"/>
    <property type="match status" value="1"/>
</dbReference>
<evidence type="ECO:0000313" key="2">
    <source>
        <dbReference type="EMBL" id="TDX22226.1"/>
    </source>
</evidence>
<dbReference type="SUPFAM" id="SSF53448">
    <property type="entry name" value="Nucleotide-diphospho-sugar transferases"/>
    <property type="match status" value="1"/>
</dbReference>
<gene>
    <name evidence="2" type="ORF">EV657_1318</name>
</gene>
<feature type="domain" description="Glycosyltransferase 2-like" evidence="1">
    <location>
        <begin position="6"/>
        <end position="134"/>
    </location>
</feature>
<organism evidence="2 3">
    <name type="scientific">Rhodovulum visakhapatnamense</name>
    <dbReference type="NCBI Taxonomy" id="364297"/>
    <lineage>
        <taxon>Bacteria</taxon>
        <taxon>Pseudomonadati</taxon>
        <taxon>Pseudomonadota</taxon>
        <taxon>Alphaproteobacteria</taxon>
        <taxon>Rhodobacterales</taxon>
        <taxon>Paracoccaceae</taxon>
        <taxon>Rhodovulum</taxon>
    </lineage>
</organism>
<comment type="caution">
    <text evidence="2">The sequence shown here is derived from an EMBL/GenBank/DDBJ whole genome shotgun (WGS) entry which is preliminary data.</text>
</comment>
<name>A0A4R8F9K5_9RHOB</name>
<reference evidence="2 3" key="1">
    <citation type="submission" date="2019-03" db="EMBL/GenBank/DDBJ databases">
        <title>Genomic Encyclopedia of Type Strains, Phase IV (KMG-IV): sequencing the most valuable type-strain genomes for metagenomic binning, comparative biology and taxonomic classification.</title>
        <authorList>
            <person name="Goeker M."/>
        </authorList>
    </citation>
    <scope>NUCLEOTIDE SEQUENCE [LARGE SCALE GENOMIC DNA]</scope>
    <source>
        <strain evidence="2 3">JA181</strain>
    </source>
</reference>
<evidence type="ECO:0000259" key="1">
    <source>
        <dbReference type="Pfam" id="PF00535"/>
    </source>
</evidence>
<dbReference type="RefSeq" id="WP_134079384.1">
    <property type="nucleotide sequence ID" value="NZ_SOEB01000031.1"/>
</dbReference>
<dbReference type="PANTHER" id="PTHR43179">
    <property type="entry name" value="RHAMNOSYLTRANSFERASE WBBL"/>
    <property type="match status" value="1"/>
</dbReference>
<dbReference type="CDD" id="cd04186">
    <property type="entry name" value="GT_2_like_c"/>
    <property type="match status" value="1"/>
</dbReference>
<dbReference type="EMBL" id="SOEB01000031">
    <property type="protein sequence ID" value="TDX22226.1"/>
    <property type="molecule type" value="Genomic_DNA"/>
</dbReference>
<sequence length="329" mass="36258">MNSIAVIIVNYNAAGLAIEGVESVRARTHGGRTVEIHLVDNASPDGSAEILQRAHADRGWGREVTLYLEAENHGFGRGNNIVLETLAARTDPPDYVFLLNPDARLENETLAILADFLDAHPGAAFAGASVTNPGAEAPVPASAAFRFPSLPATFGAAVNFGPITRLFARWTVALPADIPTRRVDWVSGAGVMARRHVFQETGNFDPYYFLYFEEVDLMRACVEAGWEGWYVAEARILHVEGASTDVQSRTAAQRPRKPAYWYDSWQHYFVKAHGRPYALATGLAWILGASMNHAITRLRGRTPIAPAHFFRDFWAMGLRPVLGLKQEPY</sequence>
<dbReference type="Pfam" id="PF00535">
    <property type="entry name" value="Glycos_transf_2"/>
    <property type="match status" value="1"/>
</dbReference>
<protein>
    <recommendedName>
        <fullName evidence="1">Glycosyltransferase 2-like domain-containing protein</fullName>
    </recommendedName>
</protein>
<dbReference type="InterPro" id="IPR001173">
    <property type="entry name" value="Glyco_trans_2-like"/>
</dbReference>
<accession>A0A4R8F9K5</accession>
<dbReference type="PANTHER" id="PTHR43179:SF7">
    <property type="entry name" value="RHAMNOSYLTRANSFERASE WBBL"/>
    <property type="match status" value="1"/>
</dbReference>